<gene>
    <name evidence="1" type="ordered locus">UWK_00237</name>
</gene>
<reference evidence="2" key="1">
    <citation type="journal article" date="2013" name="Stand. Genomic Sci.">
        <title>Complete genome sequence of Desulfocapsa sulfexigens, a marine deltaproteobacterium specialized in disproportionating inorganic sulfur compounds.</title>
        <authorList>
            <person name="Finster K.W."/>
            <person name="Kjeldsen K.U."/>
            <person name="Kube M."/>
            <person name="Reinhardt R."/>
            <person name="Mussmann M."/>
            <person name="Amann R."/>
            <person name="Schreiber L."/>
        </authorList>
    </citation>
    <scope>NUCLEOTIDE SEQUENCE [LARGE SCALE GENOMIC DNA]</scope>
    <source>
        <strain evidence="2">DSM 10523 / SB164P1</strain>
    </source>
</reference>
<dbReference type="HOGENOM" id="CLU_1145749_0_0_7"/>
<dbReference type="AlphaFoldDB" id="M1P535"/>
<evidence type="ECO:0000313" key="2">
    <source>
        <dbReference type="Proteomes" id="UP000011721"/>
    </source>
</evidence>
<dbReference type="RefSeq" id="WP_015402521.1">
    <property type="nucleotide sequence ID" value="NC_020304.1"/>
</dbReference>
<sequence length="229" mass="26530">MSQKRILIVSYSYSHQTRNLLKKLIRGLEKCEIEVTWERLVPVQELRFPIGTIPATVLMMFQTFLRKRYPVQPVDSKIFIDWDLIIIAGPTWSYNPSGIILSFLDLYGEKLFANQEVLPMISCRGYWRVHFWGLRSLLRKCGAKTVVNPIVFKHPTSEPWNTIGVFLKLAGKMPERGKGWFRKYYPKYGHSRKQFASAQELGKKLGNDLNSGINPSDLHFETPVPTEKI</sequence>
<dbReference type="Gene3D" id="3.40.50.360">
    <property type="match status" value="1"/>
</dbReference>
<evidence type="ECO:0008006" key="3">
    <source>
        <dbReference type="Google" id="ProtNLM"/>
    </source>
</evidence>
<name>M1P535_DESSD</name>
<dbReference type="eggNOG" id="COG0655">
    <property type="taxonomic scope" value="Bacteria"/>
</dbReference>
<dbReference type="KEGG" id="dsf:UWK_00237"/>
<dbReference type="EMBL" id="CP003985">
    <property type="protein sequence ID" value="AGF76822.1"/>
    <property type="molecule type" value="Genomic_DNA"/>
</dbReference>
<dbReference type="OrthoDB" id="9806505at2"/>
<proteinExistence type="predicted"/>
<accession>M1P535</accession>
<organism evidence="1 2">
    <name type="scientific">Desulfocapsa sulfexigens (strain DSM 10523 / SB164P1)</name>
    <dbReference type="NCBI Taxonomy" id="1167006"/>
    <lineage>
        <taxon>Bacteria</taxon>
        <taxon>Pseudomonadati</taxon>
        <taxon>Thermodesulfobacteriota</taxon>
        <taxon>Desulfobulbia</taxon>
        <taxon>Desulfobulbales</taxon>
        <taxon>Desulfocapsaceae</taxon>
        <taxon>Desulfocapsa</taxon>
    </lineage>
</organism>
<evidence type="ECO:0000313" key="1">
    <source>
        <dbReference type="EMBL" id="AGF76822.1"/>
    </source>
</evidence>
<dbReference type="InterPro" id="IPR029039">
    <property type="entry name" value="Flavoprotein-like_sf"/>
</dbReference>
<dbReference type="STRING" id="1167006.UWK_00237"/>
<protein>
    <recommendedName>
        <fullName evidence="3">NADPH-dependent FMN reductase</fullName>
    </recommendedName>
</protein>
<keyword evidence="2" id="KW-1185">Reference proteome</keyword>
<dbReference type="Proteomes" id="UP000011721">
    <property type="component" value="Chromosome"/>
</dbReference>
<dbReference type="SUPFAM" id="SSF52218">
    <property type="entry name" value="Flavoproteins"/>
    <property type="match status" value="1"/>
</dbReference>